<evidence type="ECO:0000313" key="1">
    <source>
        <dbReference type="EMBL" id="CZS99238.1"/>
    </source>
</evidence>
<organism evidence="1 2">
    <name type="scientific">Rhynchosporium graminicola</name>
    <dbReference type="NCBI Taxonomy" id="2792576"/>
    <lineage>
        <taxon>Eukaryota</taxon>
        <taxon>Fungi</taxon>
        <taxon>Dikarya</taxon>
        <taxon>Ascomycota</taxon>
        <taxon>Pezizomycotina</taxon>
        <taxon>Leotiomycetes</taxon>
        <taxon>Helotiales</taxon>
        <taxon>Ploettnerulaceae</taxon>
        <taxon>Rhynchosporium</taxon>
    </lineage>
</organism>
<dbReference type="AlphaFoldDB" id="A0A1E1KMF1"/>
<accession>A0A1E1KMF1</accession>
<name>A0A1E1KMF1_9HELO</name>
<evidence type="ECO:0000313" key="2">
    <source>
        <dbReference type="Proteomes" id="UP000178129"/>
    </source>
</evidence>
<sequence length="274" mass="31354">MDYNIRPHVSMTMVQIFRDKLSFIDAFAFKSSASTSLRFAFDRPVLVPASSNRLLKRRRALSDVDGEGNKGWKKRRLRLFLITSRLSRPFSQPASNIVNHGMNKFPIWGAKNKALNKPSLRKVAITNRVRRRIDAARDFMRMEQEKIRERLSLREIFVPKAHCHDLPLPPSPLGVSNYDALDLEDEDVEREDSEEWNNGGGLDRISTIYSDFNIMMPMTDDHGDDALDDHLDALHGISRQDRPATPATAPQEECIIGILREDCQGEGLFVHIRE</sequence>
<dbReference type="EMBL" id="FJUW01000016">
    <property type="protein sequence ID" value="CZS99238.1"/>
    <property type="molecule type" value="Genomic_DNA"/>
</dbReference>
<gene>
    <name evidence="1" type="ORF">RCO7_00530</name>
</gene>
<reference evidence="2" key="1">
    <citation type="submission" date="2016-03" db="EMBL/GenBank/DDBJ databases">
        <authorList>
            <person name="Ploux O."/>
        </authorList>
    </citation>
    <scope>NUCLEOTIDE SEQUENCE [LARGE SCALE GENOMIC DNA]</scope>
    <source>
        <strain evidence="2">UK7</strain>
    </source>
</reference>
<comment type="caution">
    <text evidence="1">The sequence shown here is derived from an EMBL/GenBank/DDBJ whole genome shotgun (WGS) entry which is preliminary data.</text>
</comment>
<dbReference type="Proteomes" id="UP000178129">
    <property type="component" value="Unassembled WGS sequence"/>
</dbReference>
<dbReference type="STRING" id="914237.A0A1E1KMF1"/>
<proteinExistence type="predicted"/>
<protein>
    <submittedName>
        <fullName evidence="1">Uncharacterized protein</fullName>
    </submittedName>
</protein>
<dbReference type="InParanoid" id="A0A1E1KMF1"/>
<keyword evidence="2" id="KW-1185">Reference proteome</keyword>